<reference evidence="1" key="1">
    <citation type="journal article" date="2015" name="MBio">
        <title>Eco-Evolutionary Dynamics of Episomes among Ecologically Cohesive Bacterial Populations.</title>
        <authorList>
            <person name="Xue H."/>
            <person name="Cordero O.X."/>
            <person name="Camas F.M."/>
            <person name="Trimble W."/>
            <person name="Meyer F."/>
            <person name="Guglielmini J."/>
            <person name="Rocha E.P."/>
            <person name="Polz M.F."/>
        </authorList>
    </citation>
    <scope>NUCLEOTIDE SEQUENCE</scope>
    <source>
        <strain evidence="1">1F_260</strain>
    </source>
</reference>
<name>A0A0H3ZY71_9GAMM</name>
<dbReference type="EMBL" id="KP795583">
    <property type="protein sequence ID" value="AKN38406.1"/>
    <property type="molecule type" value="Genomic_DNA"/>
</dbReference>
<organism evidence="1">
    <name type="scientific">Enterovibrio norvegicus</name>
    <dbReference type="NCBI Taxonomy" id="188144"/>
    <lineage>
        <taxon>Bacteria</taxon>
        <taxon>Pseudomonadati</taxon>
        <taxon>Pseudomonadota</taxon>
        <taxon>Gammaproteobacteria</taxon>
        <taxon>Vibrionales</taxon>
        <taxon>Vibrionaceae</taxon>
        <taxon>Enterovibrio</taxon>
    </lineage>
</organism>
<protein>
    <submittedName>
        <fullName evidence="1">Uncharacterized protein</fullName>
    </submittedName>
</protein>
<sequence length="161" mass="18319">MLLGGTLSYAQPDVPDNLMLKSDSSIESYISFIQKFKVCGDKTNRSNNPYPINDWLLSLPLKKQASVVAYLLRVYEYNCYEDSLNEMVDTLSKNKDFKAIEVLKNEGWLAKPTYGQYSYTAPKNIELNDNDLEALDLLLSLDYLPFDGIGMGELLRGLREK</sequence>
<evidence type="ECO:0000313" key="1">
    <source>
        <dbReference type="EMBL" id="AKN38406.1"/>
    </source>
</evidence>
<dbReference type="AlphaFoldDB" id="A0A0H3ZY71"/>
<proteinExistence type="predicted"/>
<accession>A0A0H3ZY71</accession>